<reference evidence="1 2" key="1">
    <citation type="journal article" date="2013" name="Genome Announc.">
        <title>Draft Genome Sequence of an Anaerobic and Extremophilic Bacterium, Caldanaerobacter yonseiensis, Isolated from a Geothermal Hot Stream.</title>
        <authorList>
            <person name="Lee S.J."/>
            <person name="Lee Y.J."/>
            <person name="Park G.S."/>
            <person name="Kim B.C."/>
            <person name="Lee S.J."/>
            <person name="Shin J.H."/>
            <person name="Lee D.W."/>
        </authorList>
    </citation>
    <scope>NUCLEOTIDE SEQUENCE [LARGE SCALE GENOMIC DNA]</scope>
    <source>
        <strain evidence="1 2">KB-1</strain>
    </source>
</reference>
<accession>U5CSL9</accession>
<dbReference type="AlphaFoldDB" id="U5CSL9"/>
<sequence>MVFSENNRNKEMEMVIPPYFFKGADGKEYSAEETGTIAGITKKGNEVFILFSCFIPDVGKIYAKLFIVKYDLQTEKVEWREVKIPEDIELSPALPPLPDNTTSNQKSFFIPALTVPVEVDIDSMRLKPINNIIEYQKKYAPETLKSVMPISIEILGSYEDILFVGIPMLKPNEPPELYVFALRDGKMMGLLHRTAKGIELIDQENKIVGTYDIPRSSSFGGGRDIIFPNTSGTDSMMN</sequence>
<evidence type="ECO:0000313" key="1">
    <source>
        <dbReference type="EMBL" id="ERM92953.1"/>
    </source>
</evidence>
<dbReference type="PATRIC" id="fig|1388761.3.peg.534"/>
<organism evidence="1 2">
    <name type="scientific">Caldanaerobacter subterraneus subsp. yonseiensis KB-1</name>
    <dbReference type="NCBI Taxonomy" id="1388761"/>
    <lineage>
        <taxon>Bacteria</taxon>
        <taxon>Bacillati</taxon>
        <taxon>Bacillota</taxon>
        <taxon>Clostridia</taxon>
        <taxon>Thermoanaerobacterales</taxon>
        <taxon>Thermoanaerobacteraceae</taxon>
        <taxon>Caldanaerobacter</taxon>
    </lineage>
</organism>
<name>U5CSL9_CALSX</name>
<dbReference type="EMBL" id="AXDC01000004">
    <property type="protein sequence ID" value="ERM92953.1"/>
    <property type="molecule type" value="Genomic_DNA"/>
</dbReference>
<gene>
    <name evidence="1" type="ORF">O163_02675</name>
</gene>
<proteinExistence type="predicted"/>
<dbReference type="Proteomes" id="UP000016856">
    <property type="component" value="Unassembled WGS sequence"/>
</dbReference>
<evidence type="ECO:0000313" key="2">
    <source>
        <dbReference type="Proteomes" id="UP000016856"/>
    </source>
</evidence>
<comment type="caution">
    <text evidence="1">The sequence shown here is derived from an EMBL/GenBank/DDBJ whole genome shotgun (WGS) entry which is preliminary data.</text>
</comment>
<protein>
    <submittedName>
        <fullName evidence="1">Uncharacterized protein</fullName>
    </submittedName>
</protein>